<organism evidence="1 2">
    <name type="scientific">Araneus ventricosus</name>
    <name type="common">Orbweaver spider</name>
    <name type="synonym">Epeira ventricosa</name>
    <dbReference type="NCBI Taxonomy" id="182803"/>
    <lineage>
        <taxon>Eukaryota</taxon>
        <taxon>Metazoa</taxon>
        <taxon>Ecdysozoa</taxon>
        <taxon>Arthropoda</taxon>
        <taxon>Chelicerata</taxon>
        <taxon>Arachnida</taxon>
        <taxon>Araneae</taxon>
        <taxon>Araneomorphae</taxon>
        <taxon>Entelegynae</taxon>
        <taxon>Araneoidea</taxon>
        <taxon>Araneidae</taxon>
        <taxon>Araneus</taxon>
    </lineage>
</organism>
<name>A0A4Y2JWJ1_ARAVE</name>
<reference evidence="1 2" key="1">
    <citation type="journal article" date="2019" name="Sci. Rep.">
        <title>Orb-weaving spider Araneus ventricosus genome elucidates the spidroin gene catalogue.</title>
        <authorList>
            <person name="Kono N."/>
            <person name="Nakamura H."/>
            <person name="Ohtoshi R."/>
            <person name="Moran D.A.P."/>
            <person name="Shinohara A."/>
            <person name="Yoshida Y."/>
            <person name="Fujiwara M."/>
            <person name="Mori M."/>
            <person name="Tomita M."/>
            <person name="Arakawa K."/>
        </authorList>
    </citation>
    <scope>NUCLEOTIDE SEQUENCE [LARGE SCALE GENOMIC DNA]</scope>
</reference>
<evidence type="ECO:0000313" key="2">
    <source>
        <dbReference type="Proteomes" id="UP000499080"/>
    </source>
</evidence>
<proteinExistence type="predicted"/>
<dbReference type="EMBL" id="BGPR01003967">
    <property type="protein sequence ID" value="GBM94420.1"/>
    <property type="molecule type" value="Genomic_DNA"/>
</dbReference>
<dbReference type="OrthoDB" id="8030428at2759"/>
<dbReference type="AlphaFoldDB" id="A0A4Y2JWJ1"/>
<comment type="caution">
    <text evidence="1">The sequence shown here is derived from an EMBL/GenBank/DDBJ whole genome shotgun (WGS) entry which is preliminary data.</text>
</comment>
<accession>A0A4Y2JWJ1</accession>
<sequence length="99" mass="11320">MTPLKYCIESVVLMSSKTLVSDSEESEEETQTEDKMPIDSLAEVLNTKKKGLKQRDLISESDIVAIHEIKEKLLNQKPKLMKQLALNEIFCKNVKLNKK</sequence>
<gene>
    <name evidence="1" type="ORF">AVEN_57139_1</name>
</gene>
<dbReference type="Proteomes" id="UP000499080">
    <property type="component" value="Unassembled WGS sequence"/>
</dbReference>
<evidence type="ECO:0000313" key="1">
    <source>
        <dbReference type="EMBL" id="GBM94420.1"/>
    </source>
</evidence>
<keyword evidence="2" id="KW-1185">Reference proteome</keyword>
<protein>
    <submittedName>
        <fullName evidence="1">Uncharacterized protein</fullName>
    </submittedName>
</protein>